<name>A0A1H7Q227_9SPHI</name>
<organism evidence="1 2">
    <name type="scientific">Parapedobacter koreensis</name>
    <dbReference type="NCBI Taxonomy" id="332977"/>
    <lineage>
        <taxon>Bacteria</taxon>
        <taxon>Pseudomonadati</taxon>
        <taxon>Bacteroidota</taxon>
        <taxon>Sphingobacteriia</taxon>
        <taxon>Sphingobacteriales</taxon>
        <taxon>Sphingobacteriaceae</taxon>
        <taxon>Parapedobacter</taxon>
    </lineage>
</organism>
<accession>A0A1H7Q227</accession>
<evidence type="ECO:0000313" key="1">
    <source>
        <dbReference type="EMBL" id="SEL41768.1"/>
    </source>
</evidence>
<gene>
    <name evidence="1" type="ORF">SAMN05421740_105123</name>
</gene>
<protein>
    <submittedName>
        <fullName evidence="1">Uncharacterized protein</fullName>
    </submittedName>
</protein>
<evidence type="ECO:0000313" key="2">
    <source>
        <dbReference type="Proteomes" id="UP000198916"/>
    </source>
</evidence>
<keyword evidence="2" id="KW-1185">Reference proteome</keyword>
<dbReference type="AlphaFoldDB" id="A0A1H7Q227"/>
<reference evidence="2" key="1">
    <citation type="submission" date="2016-10" db="EMBL/GenBank/DDBJ databases">
        <authorList>
            <person name="Varghese N."/>
            <person name="Submissions S."/>
        </authorList>
    </citation>
    <scope>NUCLEOTIDE SEQUENCE [LARGE SCALE GENOMIC DNA]</scope>
    <source>
        <strain evidence="2">Jip14</strain>
    </source>
</reference>
<sequence length="145" mass="16768">MSNKKPTTKEEQKVYMVYSVISPPETPEAVFFSAEEAREYTQRFKVNPTYKIAPLLVMPTYLSDKARSPYLIKFESDYQTYVSLMTPNDGEPVDKLLQLGYRITKDESLYVYVLATDEADALRQALPVRDKLIATGDWVFDEEIY</sequence>
<dbReference type="EMBL" id="FNZR01000005">
    <property type="protein sequence ID" value="SEL41768.1"/>
    <property type="molecule type" value="Genomic_DNA"/>
</dbReference>
<dbReference type="Proteomes" id="UP000198916">
    <property type="component" value="Unassembled WGS sequence"/>
</dbReference>
<proteinExistence type="predicted"/>
<dbReference type="RefSeq" id="WP_090606204.1">
    <property type="nucleotide sequence ID" value="NZ_FNZR01000005.1"/>
</dbReference>